<accession>A0A7C3WNL9</accession>
<evidence type="ECO:0000256" key="6">
    <source>
        <dbReference type="ARBA" id="ARBA00023136"/>
    </source>
</evidence>
<feature type="transmembrane region" description="Helical" evidence="25">
    <location>
        <begin position="101"/>
        <end position="119"/>
    </location>
</feature>
<dbReference type="Pfam" id="PF07690">
    <property type="entry name" value="MFS_1"/>
    <property type="match status" value="1"/>
</dbReference>
<keyword evidence="3" id="KW-0813">Transport</keyword>
<dbReference type="GO" id="GO:0022857">
    <property type="term" value="F:transmembrane transporter activity"/>
    <property type="evidence" value="ECO:0007669"/>
    <property type="project" value="InterPro"/>
</dbReference>
<evidence type="ECO:0000256" key="10">
    <source>
        <dbReference type="ARBA" id="ARBA00044881"/>
    </source>
</evidence>
<organism evidence="27">
    <name type="scientific">Thermofilum pendens</name>
    <dbReference type="NCBI Taxonomy" id="2269"/>
    <lineage>
        <taxon>Archaea</taxon>
        <taxon>Thermoproteota</taxon>
        <taxon>Thermoprotei</taxon>
        <taxon>Thermofilales</taxon>
        <taxon>Thermofilaceae</taxon>
        <taxon>Thermofilum</taxon>
    </lineage>
</organism>
<comment type="catalytic activity">
    <reaction evidence="20">
        <text>L-lysyl-glycine(out) = L-lysyl-glycine(in)</text>
        <dbReference type="Rhea" id="RHEA:79407"/>
        <dbReference type="ChEBI" id="CHEBI:191202"/>
    </reaction>
</comment>
<evidence type="ECO:0000256" key="20">
    <source>
        <dbReference type="ARBA" id="ARBA00044924"/>
    </source>
</evidence>
<feature type="transmembrane region" description="Helical" evidence="25">
    <location>
        <begin position="306"/>
        <end position="326"/>
    </location>
</feature>
<keyword evidence="5 25" id="KW-1133">Transmembrane helix</keyword>
<reference evidence="27" key="1">
    <citation type="journal article" date="2020" name="mSystems">
        <title>Genome- and Community-Level Interaction Insights into Carbon Utilization and Element Cycling Functions of Hydrothermarchaeota in Hydrothermal Sediment.</title>
        <authorList>
            <person name="Zhou Z."/>
            <person name="Liu Y."/>
            <person name="Xu W."/>
            <person name="Pan J."/>
            <person name="Luo Z.H."/>
            <person name="Li M."/>
        </authorList>
    </citation>
    <scope>NUCLEOTIDE SEQUENCE [LARGE SCALE GENOMIC DNA]</scope>
    <source>
        <strain evidence="27">SpSt-8</strain>
    </source>
</reference>
<evidence type="ECO:0000256" key="21">
    <source>
        <dbReference type="ARBA" id="ARBA00044985"/>
    </source>
</evidence>
<evidence type="ECO:0000256" key="19">
    <source>
        <dbReference type="ARBA" id="ARBA00044919"/>
    </source>
</evidence>
<feature type="transmembrane region" description="Helical" evidence="25">
    <location>
        <begin position="125"/>
        <end position="142"/>
    </location>
</feature>
<dbReference type="InterPro" id="IPR036259">
    <property type="entry name" value="MFS_trans_sf"/>
</dbReference>
<evidence type="ECO:0000256" key="14">
    <source>
        <dbReference type="ARBA" id="ARBA00044898"/>
    </source>
</evidence>
<comment type="catalytic activity">
    <reaction evidence="9">
        <text>L-histidyl-glycine(out) = L-histidyl-glycine(in)</text>
        <dbReference type="Rhea" id="RHEA:79395"/>
        <dbReference type="ChEBI" id="CHEBI:229957"/>
    </reaction>
</comment>
<name>A0A7C3WNL9_THEPE</name>
<comment type="catalytic activity">
    <reaction evidence="10">
        <text>L-alpha-aminoacyl-L-arginine(out) = L-alpha-aminoacyl-L-arginine(in)</text>
        <dbReference type="Rhea" id="RHEA:79367"/>
        <dbReference type="ChEBI" id="CHEBI:229968"/>
    </reaction>
</comment>
<comment type="caution">
    <text evidence="27">The sequence shown here is derived from an EMBL/GenBank/DDBJ whole genome shotgun (WGS) entry which is preliminary data.</text>
</comment>
<evidence type="ECO:0000256" key="25">
    <source>
        <dbReference type="SAM" id="Phobius"/>
    </source>
</evidence>
<evidence type="ECO:0000256" key="5">
    <source>
        <dbReference type="ARBA" id="ARBA00022989"/>
    </source>
</evidence>
<sequence>MFSSEGVAQGPDASLRGGRSSLSPASGVAASIAALYTAYFFSFFHRTVTGVLQHELSTIAEEAGWDPRLFAVAVSSAYFYTYAAMQIPAGILADALGTRRYAALSTALMGLGSVLSALGSPPLIIAGRLMVGVGAAAIWVSMQRVIGVKAGKERGGLLTGLGLMVGGLGNVFATLPAHLLVGALGTSGLFLVMGLTTLAVAAVIVKIVDDEGLGLGSVREGLSATLRQLRVVARSAHSIALAVAGLGTYAAFLAYMSYWAPFYLNGCAGLPGERAASLLLLTSLSFALAVPLVGYASDASGRRKPVLVVSCALHSAAWLAAVLLAYTARWELLPTYSVLLGVVAATHSIISPMAREFYRPEFSGTTLSFVNGITFAGVALYQVATYVLPSPLHALTLFAAIAAVAATLTPLVHETMEEGRR</sequence>
<feature type="transmembrane region" description="Helical" evidence="25">
    <location>
        <begin position="154"/>
        <end position="173"/>
    </location>
</feature>
<dbReference type="PROSITE" id="PS50850">
    <property type="entry name" value="MFS"/>
    <property type="match status" value="1"/>
</dbReference>
<feature type="transmembrane region" description="Helical" evidence="25">
    <location>
        <begin position="390"/>
        <end position="412"/>
    </location>
</feature>
<evidence type="ECO:0000259" key="26">
    <source>
        <dbReference type="PROSITE" id="PS50850"/>
    </source>
</evidence>
<dbReference type="PANTHER" id="PTHR23512">
    <property type="entry name" value="MAJOR FACILITATOR SUPERFAMILY DOMAIN-CONTAINING PROTEIN 1"/>
    <property type="match status" value="1"/>
</dbReference>
<dbReference type="InterPro" id="IPR052187">
    <property type="entry name" value="MFSD1"/>
</dbReference>
<dbReference type="InterPro" id="IPR011701">
    <property type="entry name" value="MFS"/>
</dbReference>
<evidence type="ECO:0000256" key="22">
    <source>
        <dbReference type="ARBA" id="ARBA00045018"/>
    </source>
</evidence>
<proteinExistence type="inferred from homology"/>
<evidence type="ECO:0000256" key="8">
    <source>
        <dbReference type="ARBA" id="ARBA00044876"/>
    </source>
</evidence>
<comment type="catalytic activity">
    <reaction evidence="13">
        <text>L-alpha-aminoacyl-L-lysine(out) = L-alpha-aminoacyl-L-lysine(in)</text>
        <dbReference type="Rhea" id="RHEA:79383"/>
        <dbReference type="ChEBI" id="CHEBI:229966"/>
    </reaction>
</comment>
<gene>
    <name evidence="27" type="ORF">ENV88_01475</name>
</gene>
<evidence type="ECO:0000256" key="3">
    <source>
        <dbReference type="ARBA" id="ARBA00022448"/>
    </source>
</evidence>
<dbReference type="EMBL" id="DTIB01000032">
    <property type="protein sequence ID" value="HGB24723.1"/>
    <property type="molecule type" value="Genomic_DNA"/>
</dbReference>
<evidence type="ECO:0000256" key="16">
    <source>
        <dbReference type="ARBA" id="ARBA00044900"/>
    </source>
</evidence>
<feature type="transmembrane region" description="Helical" evidence="25">
    <location>
        <begin position="362"/>
        <end position="384"/>
    </location>
</feature>
<dbReference type="AlphaFoldDB" id="A0A7C3WNL9"/>
<feature type="transmembrane region" description="Helical" evidence="25">
    <location>
        <begin position="179"/>
        <end position="205"/>
    </location>
</feature>
<comment type="subunit">
    <text evidence="24">Homodimer. Interacts with lysosomal protein GLMP (via lumenal domain); the interaction starts while both proteins are still in the endoplasmic reticulum and is required for stabilization of MFSD1 in lysosomes but has no direct effect on its targeting to lysosomes or transporter activity.</text>
</comment>
<evidence type="ECO:0000256" key="24">
    <source>
        <dbReference type="ARBA" id="ARBA00046376"/>
    </source>
</evidence>
<comment type="catalytic activity">
    <reaction evidence="16">
        <text>L-lysyl-L-lysine(out) = L-lysyl-L-lysine(in)</text>
        <dbReference type="Rhea" id="RHEA:79403"/>
        <dbReference type="ChEBI" id="CHEBI:229956"/>
    </reaction>
</comment>
<comment type="catalytic activity">
    <reaction evidence="17">
        <text>L-arginyl-glycine(out) = L-arginyl-glycine(in)</text>
        <dbReference type="Rhea" id="RHEA:79391"/>
        <dbReference type="ChEBI" id="CHEBI:229955"/>
    </reaction>
</comment>
<comment type="catalytic activity">
    <reaction evidence="19">
        <text>L-alanyl-L-lysine(out) = L-alanyl-L-lysine(in)</text>
        <dbReference type="Rhea" id="RHEA:79415"/>
        <dbReference type="ChEBI" id="CHEBI:192470"/>
    </reaction>
</comment>
<dbReference type="GO" id="GO:0005765">
    <property type="term" value="C:lysosomal membrane"/>
    <property type="evidence" value="ECO:0007669"/>
    <property type="project" value="UniProtKB-SubCell"/>
</dbReference>
<dbReference type="InterPro" id="IPR020846">
    <property type="entry name" value="MFS_dom"/>
</dbReference>
<feature type="transmembrane region" description="Helical" evidence="25">
    <location>
        <begin position="275"/>
        <end position="294"/>
    </location>
</feature>
<comment type="catalytic activity">
    <reaction evidence="18">
        <text>L-histidyl-L-alpha-amino acid(out) = L-histidyl-L-alpha-amino acid(in)</text>
        <dbReference type="Rhea" id="RHEA:79379"/>
        <dbReference type="ChEBI" id="CHEBI:229964"/>
    </reaction>
</comment>
<comment type="catalytic activity">
    <reaction evidence="15">
        <text>L-arginyl-L-alpha-amino acid(out) = L-arginyl-L-alpha-amino acid(in)</text>
        <dbReference type="Rhea" id="RHEA:79371"/>
        <dbReference type="ChEBI" id="CHEBI:84315"/>
    </reaction>
</comment>
<evidence type="ECO:0000256" key="9">
    <source>
        <dbReference type="ARBA" id="ARBA00044878"/>
    </source>
</evidence>
<evidence type="ECO:0000256" key="2">
    <source>
        <dbReference type="ARBA" id="ARBA00008335"/>
    </source>
</evidence>
<evidence type="ECO:0000256" key="12">
    <source>
        <dbReference type="ARBA" id="ARBA00044891"/>
    </source>
</evidence>
<evidence type="ECO:0000256" key="13">
    <source>
        <dbReference type="ARBA" id="ARBA00044893"/>
    </source>
</evidence>
<comment type="catalytic activity">
    <reaction evidence="8">
        <text>L-lysyl-L-alanine(out) = L-lysyl-L-alanine(in)</text>
        <dbReference type="Rhea" id="RHEA:79399"/>
        <dbReference type="ChEBI" id="CHEBI:229954"/>
    </reaction>
</comment>
<comment type="function">
    <text evidence="23">Lysosomal dipeptide uniporter that selectively exports lysine, arginine or histidine-containing dipeptides with a net positive charge from the lysosome lumen into the cytosol. Could play a role in a specific type of protein O-glycosylation indirectly regulating macrophages migration and tissue invasion. Also essential for liver homeostasis.</text>
</comment>
<evidence type="ECO:0000256" key="23">
    <source>
        <dbReference type="ARBA" id="ARBA00045709"/>
    </source>
</evidence>
<evidence type="ECO:0000256" key="1">
    <source>
        <dbReference type="ARBA" id="ARBA00004155"/>
    </source>
</evidence>
<feature type="transmembrane region" description="Helical" evidence="25">
    <location>
        <begin position="21"/>
        <end position="41"/>
    </location>
</feature>
<keyword evidence="7" id="KW-0458">Lysosome</keyword>
<evidence type="ECO:0000256" key="15">
    <source>
        <dbReference type="ARBA" id="ARBA00044899"/>
    </source>
</evidence>
<dbReference type="Gene3D" id="1.20.1250.20">
    <property type="entry name" value="MFS general substrate transporter like domains"/>
    <property type="match status" value="2"/>
</dbReference>
<evidence type="ECO:0000256" key="17">
    <source>
        <dbReference type="ARBA" id="ARBA00044903"/>
    </source>
</evidence>
<feature type="transmembrane region" description="Helical" evidence="25">
    <location>
        <begin position="236"/>
        <end position="255"/>
    </location>
</feature>
<evidence type="ECO:0000256" key="4">
    <source>
        <dbReference type="ARBA" id="ARBA00022692"/>
    </source>
</evidence>
<keyword evidence="4 25" id="KW-0812">Transmembrane</keyword>
<feature type="domain" description="Major facilitator superfamily (MFS) profile" evidence="26">
    <location>
        <begin position="31"/>
        <end position="417"/>
    </location>
</feature>
<keyword evidence="6 25" id="KW-0472">Membrane</keyword>
<evidence type="ECO:0000313" key="27">
    <source>
        <dbReference type="EMBL" id="HGB24723.1"/>
    </source>
</evidence>
<protein>
    <recommendedName>
        <fullName evidence="21">Lysosomal dipeptide transporter MFSD1</fullName>
    </recommendedName>
    <alternativeName>
        <fullName evidence="22">Major facilitator superfamily domain-containing protein 1</fullName>
    </alternativeName>
</protein>
<evidence type="ECO:0000256" key="18">
    <source>
        <dbReference type="ARBA" id="ARBA00044912"/>
    </source>
</evidence>
<feature type="transmembrane region" description="Helical" evidence="25">
    <location>
        <begin position="332"/>
        <end position="350"/>
    </location>
</feature>
<dbReference type="PANTHER" id="PTHR23512:SF3">
    <property type="entry name" value="MAJOR FACILITATOR SUPERFAMILY DOMAIN-CONTAINING PROTEIN 1"/>
    <property type="match status" value="1"/>
</dbReference>
<evidence type="ECO:0000256" key="7">
    <source>
        <dbReference type="ARBA" id="ARBA00023228"/>
    </source>
</evidence>
<evidence type="ECO:0000256" key="11">
    <source>
        <dbReference type="ARBA" id="ARBA00044884"/>
    </source>
</evidence>
<comment type="catalytic activity">
    <reaction evidence="11">
        <text>L-alpha-aminoacyl-L-histidine(out) = L-alpha-aminoacyl-L-histidine(in)</text>
        <dbReference type="Rhea" id="RHEA:79375"/>
        <dbReference type="ChEBI" id="CHEBI:229967"/>
    </reaction>
</comment>
<comment type="subcellular location">
    <subcellularLocation>
        <location evidence="1">Lysosome membrane</location>
        <topology evidence="1">Multi-pass membrane protein</topology>
    </subcellularLocation>
</comment>
<comment type="catalytic activity">
    <reaction evidence="14">
        <text>L-aspartyl-L-lysine(out) = L-aspartyl-L-lysine(in)</text>
        <dbReference type="Rhea" id="RHEA:79411"/>
        <dbReference type="ChEBI" id="CHEBI:229953"/>
    </reaction>
</comment>
<comment type="similarity">
    <text evidence="2">Belongs to the major facilitator superfamily.</text>
</comment>
<comment type="catalytic activity">
    <reaction evidence="12">
        <text>L-lysyl-L-alpha-amino acid(out) = L-lysyl-L-alpha-amino acid(in)</text>
        <dbReference type="Rhea" id="RHEA:79387"/>
        <dbReference type="ChEBI" id="CHEBI:229965"/>
    </reaction>
</comment>
<dbReference type="SUPFAM" id="SSF103473">
    <property type="entry name" value="MFS general substrate transporter"/>
    <property type="match status" value="1"/>
</dbReference>